<dbReference type="KEGG" id="ecu:ECU03_0500"/>
<dbReference type="InterPro" id="IPR036132">
    <property type="entry name" value="Vac_ATP_synth_c_sf"/>
</dbReference>
<keyword evidence="7" id="KW-1185">Reference proteome</keyword>
<dbReference type="Pfam" id="PF03223">
    <property type="entry name" value="V-ATPase_C"/>
    <property type="match status" value="1"/>
</dbReference>
<comment type="similarity">
    <text evidence="1 5">Belongs to the V-ATPase C subunit family.</text>
</comment>
<dbReference type="Gene3D" id="3.30.70.100">
    <property type="match status" value="1"/>
</dbReference>
<sequence length="353" mass="41099">MFILVGLPVEEDGLRPTEDQIWDEYGLRSSRILLPSFTGVSLEGIVNQVERLGSLEKSCEGLLKTFMGYCRENRVGKGIVYGSTEEIGDFLEWDRQSFVTNSIEKAILLLDGEYRRISKAYEEKAEEFDGAKRECEKLQRLTRGSLCDIDLGIIVERPEEYEFLRVLYVVVQKARVPEFNRAVDESPHISLDAVEKVNSDEEYELFKVYVLHHGEEDVRNMIHAEGFMVKDLDKNMVSSEEMIARRRRAEEKFSAMEKILMTFMHVHLTEVFRILIHIKLLRLFVESVYRYGLPTEYMFFVTRGEKSKVLAQWIAIAKNWPSDRIVYEEEGDNNDEGEIFFAFSEISTYGEEE</sequence>
<reference evidence="6 7" key="2">
    <citation type="journal article" date="2009" name="BMC Genomics">
        <title>Identification of transcriptional signals in Encephalitozoon cuniculi widespread among Microsporidia phylum: support for accurate structural genome annotation.</title>
        <authorList>
            <person name="Peyretaillade E."/>
            <person name="Goncalves O."/>
            <person name="Terrat S."/>
            <person name="Dugat-Bony E."/>
            <person name="Wincker P."/>
            <person name="Cornman R.S."/>
            <person name="Evans J.D."/>
            <person name="Delbac F."/>
            <person name="Peyret P."/>
        </authorList>
    </citation>
    <scope>NUCLEOTIDE SEQUENCE [LARGE SCALE GENOMIC DNA]</scope>
    <source>
        <strain evidence="6 7">GB-M1</strain>
    </source>
</reference>
<dbReference type="Proteomes" id="UP000000819">
    <property type="component" value="Chromosome III"/>
</dbReference>
<evidence type="ECO:0000313" key="6">
    <source>
        <dbReference type="EMBL" id="CAD26196.1"/>
    </source>
</evidence>
<name>Q8SSB2_ENCCU</name>
<dbReference type="EMBL" id="AL590443">
    <property type="protein sequence ID" value="CAD26196.1"/>
    <property type="molecule type" value="Genomic_DNA"/>
</dbReference>
<dbReference type="Gene3D" id="3.30.70.1180">
    <property type="entry name" value="Vacuolar atp synthase subunit c, domain 1"/>
    <property type="match status" value="1"/>
</dbReference>
<dbReference type="STRING" id="284813.Q8SSB2"/>
<reference evidence="6 7" key="1">
    <citation type="journal article" date="2001" name="Nature">
        <title>Genome sequence and gene compaction of the eukaryote parasite Encephalitozoon cuniculi.</title>
        <authorList>
            <person name="Katinka M.D."/>
            <person name="Duprat S."/>
            <person name="Cornillot E."/>
            <person name="Metenier G."/>
            <person name="Thomarat F."/>
            <person name="Prensier G."/>
            <person name="Barbe V."/>
            <person name="Peyretaillade E."/>
            <person name="Brottier P."/>
            <person name="Wincker P."/>
            <person name="Delbac F."/>
            <person name="El Alaoui H."/>
            <person name="Peyret P."/>
            <person name="Saurin W."/>
            <person name="Gouy M."/>
            <person name="Weissenbach J."/>
            <person name="Vivares C.P."/>
        </authorList>
    </citation>
    <scope>NUCLEOTIDE SEQUENCE [LARGE SCALE GENOMIC DNA]</scope>
    <source>
        <strain evidence="6 7">GB-M1</strain>
    </source>
</reference>
<dbReference type="FunCoup" id="Q8SSB2">
    <property type="interactions" value="35"/>
</dbReference>
<dbReference type="VEuPathDB" id="MicrosporidiaDB:ECU03_0500"/>
<evidence type="ECO:0000256" key="5">
    <source>
        <dbReference type="RuleBase" id="RU364010"/>
    </source>
</evidence>
<comment type="function">
    <text evidence="5">Subunit of the V1 complex of vacuolar(H+)-ATPase (V-ATPase), a multisubunit enzyme composed of a peripheral complex (V1) that hydrolyzes ATP and a membrane integral complex (V0) that translocates protons. V-ATPase is responsible for acidifying and maintaining the pH of intracellular compartments and in some cell types, is targeted to the plasma membrane, where it is responsible for acidifying the extracellular environment. Subunit C is necessary for the assembly of the catalytic sector of the enzyme and is likely to have a specific function in its catalytic activity.</text>
</comment>
<evidence type="ECO:0000256" key="4">
    <source>
        <dbReference type="ARBA" id="ARBA00023065"/>
    </source>
</evidence>
<dbReference type="PANTHER" id="PTHR10137">
    <property type="entry name" value="V-TYPE PROTON ATPASE SUBUNIT C"/>
    <property type="match status" value="1"/>
</dbReference>
<accession>Q8SSB2</accession>
<dbReference type="HOGENOM" id="CLU_785333_0_0_1"/>
<dbReference type="PANTHER" id="PTHR10137:SF0">
    <property type="entry name" value="V-TYPE PROTON ATPASE SUBUNIT C"/>
    <property type="match status" value="1"/>
</dbReference>
<evidence type="ECO:0000256" key="2">
    <source>
        <dbReference type="ARBA" id="ARBA00022448"/>
    </source>
</evidence>
<organism evidence="6 7">
    <name type="scientific">Encephalitozoon cuniculi (strain GB-M1)</name>
    <name type="common">Microsporidian parasite</name>
    <dbReference type="NCBI Taxonomy" id="284813"/>
    <lineage>
        <taxon>Eukaryota</taxon>
        <taxon>Fungi</taxon>
        <taxon>Fungi incertae sedis</taxon>
        <taxon>Microsporidia</taxon>
        <taxon>Unikaryonidae</taxon>
        <taxon>Encephalitozoon</taxon>
    </lineage>
</organism>
<keyword evidence="2 5" id="KW-0813">Transport</keyword>
<dbReference type="Gene3D" id="1.20.1460.10">
    <property type="entry name" value="subunit c (vma5p) of the yeast v-atpase, domain 2"/>
    <property type="match status" value="1"/>
</dbReference>
<comment type="subunit">
    <text evidence="5">V-ATPase is a heteromultimeric enzyme composed of a peripheral catalytic V1 complex (components A to H) attached to an integral membrane V0 proton pore complex.</text>
</comment>
<dbReference type="SUPFAM" id="SSF118203">
    <property type="entry name" value="Vacuolar ATP synthase subunit C"/>
    <property type="match status" value="1"/>
</dbReference>
<evidence type="ECO:0000313" key="7">
    <source>
        <dbReference type="Proteomes" id="UP000000819"/>
    </source>
</evidence>
<evidence type="ECO:0000256" key="3">
    <source>
        <dbReference type="ARBA" id="ARBA00022781"/>
    </source>
</evidence>
<gene>
    <name evidence="6" type="ordered locus">ECU03_0500</name>
</gene>
<dbReference type="CDD" id="cd14785">
    <property type="entry name" value="V-ATPase_C"/>
    <property type="match status" value="1"/>
</dbReference>
<dbReference type="OrthoDB" id="6605928at2759"/>
<protein>
    <recommendedName>
        <fullName evidence="5">V-type proton ATPase subunit C</fullName>
    </recommendedName>
</protein>
<keyword evidence="4 5" id="KW-0406">Ion transport</keyword>
<dbReference type="OMA" id="VMIWIHV"/>
<dbReference type="InParanoid" id="Q8SSB2"/>
<dbReference type="GO" id="GO:0046961">
    <property type="term" value="F:proton-transporting ATPase activity, rotational mechanism"/>
    <property type="evidence" value="ECO:0007669"/>
    <property type="project" value="InterPro"/>
</dbReference>
<proteinExistence type="inferred from homology"/>
<dbReference type="GO" id="GO:0000221">
    <property type="term" value="C:vacuolar proton-transporting V-type ATPase, V1 domain"/>
    <property type="evidence" value="ECO:0007669"/>
    <property type="project" value="TreeGrafter"/>
</dbReference>
<dbReference type="RefSeq" id="NP_597561.1">
    <property type="nucleotide sequence ID" value="NM_001040925.1"/>
</dbReference>
<keyword evidence="3 5" id="KW-0375">Hydrogen ion transport</keyword>
<dbReference type="GeneID" id="858723"/>
<dbReference type="InterPro" id="IPR004907">
    <property type="entry name" value="ATPase_V1-cplx_csu"/>
</dbReference>
<dbReference type="AlphaFoldDB" id="Q8SSB2"/>
<evidence type="ECO:0000256" key="1">
    <source>
        <dbReference type="ARBA" id="ARBA00006138"/>
    </source>
</evidence>